<evidence type="ECO:0000313" key="4">
    <source>
        <dbReference type="EMBL" id="ADY57916.1"/>
    </source>
</evidence>
<dbReference type="PROSITE" id="PS51186">
    <property type="entry name" value="GNAT"/>
    <property type="match status" value="1"/>
</dbReference>
<feature type="domain" description="N-acetyltransferase" evidence="3">
    <location>
        <begin position="34"/>
        <end position="202"/>
    </location>
</feature>
<keyword evidence="5" id="KW-1185">Reference proteome</keyword>
<evidence type="ECO:0000313" key="5">
    <source>
        <dbReference type="Proteomes" id="UP000006860"/>
    </source>
</evidence>
<evidence type="ECO:0000256" key="1">
    <source>
        <dbReference type="ARBA" id="ARBA00022679"/>
    </source>
</evidence>
<dbReference type="PANTHER" id="PTHR43420:SF44">
    <property type="entry name" value="ACETYLTRANSFERASE YPEA"/>
    <property type="match status" value="1"/>
</dbReference>
<protein>
    <submittedName>
        <fullName evidence="4">GCN5-related N-acetyltransferase</fullName>
    </submittedName>
</protein>
<dbReference type="InterPro" id="IPR050680">
    <property type="entry name" value="YpeA/RimI_acetyltransf"/>
</dbReference>
<dbReference type="SUPFAM" id="SSF55729">
    <property type="entry name" value="Acyl-CoA N-acyltransferases (Nat)"/>
    <property type="match status" value="1"/>
</dbReference>
<dbReference type="GO" id="GO:0016747">
    <property type="term" value="F:acyltransferase activity, transferring groups other than amino-acyl groups"/>
    <property type="evidence" value="ECO:0007669"/>
    <property type="project" value="InterPro"/>
</dbReference>
<name>F0SPL2_RUBBR</name>
<evidence type="ECO:0000259" key="3">
    <source>
        <dbReference type="PROSITE" id="PS51186"/>
    </source>
</evidence>
<reference evidence="5" key="1">
    <citation type="submission" date="2011-02" db="EMBL/GenBank/DDBJ databases">
        <title>The complete genome of Planctomyces brasiliensis DSM 5305.</title>
        <authorList>
            <person name="Lucas S."/>
            <person name="Copeland A."/>
            <person name="Lapidus A."/>
            <person name="Bruce D."/>
            <person name="Goodwin L."/>
            <person name="Pitluck S."/>
            <person name="Kyrpides N."/>
            <person name="Mavromatis K."/>
            <person name="Pagani I."/>
            <person name="Ivanova N."/>
            <person name="Ovchinnikova G."/>
            <person name="Lu M."/>
            <person name="Detter J.C."/>
            <person name="Han C."/>
            <person name="Land M."/>
            <person name="Hauser L."/>
            <person name="Markowitz V."/>
            <person name="Cheng J.-F."/>
            <person name="Hugenholtz P."/>
            <person name="Woyke T."/>
            <person name="Wu D."/>
            <person name="Tindall B."/>
            <person name="Pomrenke H.G."/>
            <person name="Brambilla E."/>
            <person name="Klenk H.-P."/>
            <person name="Eisen J.A."/>
        </authorList>
    </citation>
    <scope>NUCLEOTIDE SEQUENCE [LARGE SCALE GENOMIC DNA]</scope>
    <source>
        <strain evidence="5">ATCC 49424 / DSM 5305 / JCM 21570 / NBRC 103401 / IFAM 1448</strain>
    </source>
</reference>
<proteinExistence type="predicted"/>
<accession>F0SPL2</accession>
<dbReference type="Pfam" id="PF00583">
    <property type="entry name" value="Acetyltransf_1"/>
    <property type="match status" value="1"/>
</dbReference>
<dbReference type="KEGG" id="pbs:Plabr_0287"/>
<dbReference type="eggNOG" id="COG0456">
    <property type="taxonomic scope" value="Bacteria"/>
</dbReference>
<dbReference type="HOGENOM" id="CLU_1309355_0_0_0"/>
<dbReference type="EMBL" id="CP002546">
    <property type="protein sequence ID" value="ADY57916.1"/>
    <property type="molecule type" value="Genomic_DNA"/>
</dbReference>
<dbReference type="InterPro" id="IPR000182">
    <property type="entry name" value="GNAT_dom"/>
</dbReference>
<organism evidence="4 5">
    <name type="scientific">Rubinisphaera brasiliensis (strain ATCC 49424 / DSM 5305 / JCM 21570 / IAM 15109 / NBRC 103401 / IFAM 1448)</name>
    <name type="common">Planctomyces brasiliensis</name>
    <dbReference type="NCBI Taxonomy" id="756272"/>
    <lineage>
        <taxon>Bacteria</taxon>
        <taxon>Pseudomonadati</taxon>
        <taxon>Planctomycetota</taxon>
        <taxon>Planctomycetia</taxon>
        <taxon>Planctomycetales</taxon>
        <taxon>Planctomycetaceae</taxon>
        <taxon>Rubinisphaera</taxon>
    </lineage>
</organism>
<sequence>MWRIPMAERYFKRYRMKFDCRRFSLPEPRLPQGFRWVPWSEELLEAHAYVKADCFRGEIDSTLFPCLANLAGCRKLMSDIAYQSNFLPRATWLIEDTTAAPGKHRYSHYCGTIQGMSRAFRVGAIQNVGITRDYRGQGLGKSLVARSLIGFAESGVQRVFLDVTAANVQAVALYERLGFRIESLSYQTVKLPESLSPALLARNVPPAIPS</sequence>
<dbReference type="RefSeq" id="WP_013626660.1">
    <property type="nucleotide sequence ID" value="NC_015174.1"/>
</dbReference>
<dbReference type="AlphaFoldDB" id="F0SPL2"/>
<keyword evidence="1" id="KW-0808">Transferase</keyword>
<dbReference type="Gene3D" id="3.40.630.30">
    <property type="match status" value="1"/>
</dbReference>
<keyword evidence="2" id="KW-0012">Acyltransferase</keyword>
<dbReference type="CDD" id="cd04301">
    <property type="entry name" value="NAT_SF"/>
    <property type="match status" value="1"/>
</dbReference>
<dbReference type="Proteomes" id="UP000006860">
    <property type="component" value="Chromosome"/>
</dbReference>
<evidence type="ECO:0000256" key="2">
    <source>
        <dbReference type="ARBA" id="ARBA00023315"/>
    </source>
</evidence>
<gene>
    <name evidence="4" type="ordered locus">Plabr_0287</name>
</gene>
<dbReference type="STRING" id="756272.Plabr_0287"/>
<dbReference type="PANTHER" id="PTHR43420">
    <property type="entry name" value="ACETYLTRANSFERASE"/>
    <property type="match status" value="1"/>
</dbReference>
<dbReference type="InterPro" id="IPR016181">
    <property type="entry name" value="Acyl_CoA_acyltransferase"/>
</dbReference>